<feature type="compositionally biased region" description="Acidic residues" evidence="1">
    <location>
        <begin position="79"/>
        <end position="97"/>
    </location>
</feature>
<gene>
    <name evidence="2" type="ORF">KSP40_PGU002353</name>
</gene>
<evidence type="ECO:0000256" key="1">
    <source>
        <dbReference type="SAM" id="MobiDB-lite"/>
    </source>
</evidence>
<feature type="compositionally biased region" description="Basic and acidic residues" evidence="1">
    <location>
        <begin position="98"/>
        <end position="137"/>
    </location>
</feature>
<evidence type="ECO:0000313" key="2">
    <source>
        <dbReference type="EMBL" id="KAK8950549.1"/>
    </source>
</evidence>
<reference evidence="2 3" key="1">
    <citation type="journal article" date="2022" name="Nat. Plants">
        <title>Genomes of leafy and leafless Platanthera orchids illuminate the evolution of mycoheterotrophy.</title>
        <authorList>
            <person name="Li M.H."/>
            <person name="Liu K.W."/>
            <person name="Li Z."/>
            <person name="Lu H.C."/>
            <person name="Ye Q.L."/>
            <person name="Zhang D."/>
            <person name="Wang J.Y."/>
            <person name="Li Y.F."/>
            <person name="Zhong Z.M."/>
            <person name="Liu X."/>
            <person name="Yu X."/>
            <person name="Liu D.K."/>
            <person name="Tu X.D."/>
            <person name="Liu B."/>
            <person name="Hao Y."/>
            <person name="Liao X.Y."/>
            <person name="Jiang Y.T."/>
            <person name="Sun W.H."/>
            <person name="Chen J."/>
            <person name="Chen Y.Q."/>
            <person name="Ai Y."/>
            <person name="Zhai J.W."/>
            <person name="Wu S.S."/>
            <person name="Zhou Z."/>
            <person name="Hsiao Y.Y."/>
            <person name="Wu W.L."/>
            <person name="Chen Y.Y."/>
            <person name="Lin Y.F."/>
            <person name="Hsu J.L."/>
            <person name="Li C.Y."/>
            <person name="Wang Z.W."/>
            <person name="Zhao X."/>
            <person name="Zhong W.Y."/>
            <person name="Ma X.K."/>
            <person name="Ma L."/>
            <person name="Huang J."/>
            <person name="Chen G.Z."/>
            <person name="Huang M.Z."/>
            <person name="Huang L."/>
            <person name="Peng D.H."/>
            <person name="Luo Y.B."/>
            <person name="Zou S.Q."/>
            <person name="Chen S.P."/>
            <person name="Lan S."/>
            <person name="Tsai W.C."/>
            <person name="Van de Peer Y."/>
            <person name="Liu Z.J."/>
        </authorList>
    </citation>
    <scope>NUCLEOTIDE SEQUENCE [LARGE SCALE GENOMIC DNA]</scope>
    <source>
        <strain evidence="2">Lor288</strain>
    </source>
</reference>
<feature type="compositionally biased region" description="Basic and acidic residues" evidence="1">
    <location>
        <begin position="67"/>
        <end position="78"/>
    </location>
</feature>
<sequence>MNGATVINAEILGSFTAENLACDGDGLATGGDVATGGGDAALAARTMQDAADYTPQVHDPDDDEFETGIKKEQPKGLWDDEDAEDDDIRESWEDDDDATKALKKEPVSDIKKEPKSAKVDSGKKGKADDARTTKTADDFLADPVAEKLRQQR</sequence>
<dbReference type="EMBL" id="JBBWWR010000015">
    <property type="protein sequence ID" value="KAK8950549.1"/>
    <property type="molecule type" value="Genomic_DNA"/>
</dbReference>
<organism evidence="2 3">
    <name type="scientific">Platanthera guangdongensis</name>
    <dbReference type="NCBI Taxonomy" id="2320717"/>
    <lineage>
        <taxon>Eukaryota</taxon>
        <taxon>Viridiplantae</taxon>
        <taxon>Streptophyta</taxon>
        <taxon>Embryophyta</taxon>
        <taxon>Tracheophyta</taxon>
        <taxon>Spermatophyta</taxon>
        <taxon>Magnoliopsida</taxon>
        <taxon>Liliopsida</taxon>
        <taxon>Asparagales</taxon>
        <taxon>Orchidaceae</taxon>
        <taxon>Orchidoideae</taxon>
        <taxon>Orchideae</taxon>
        <taxon>Orchidinae</taxon>
        <taxon>Platanthera</taxon>
    </lineage>
</organism>
<protein>
    <submittedName>
        <fullName evidence="2">Uncharacterized protein</fullName>
    </submittedName>
</protein>
<keyword evidence="3" id="KW-1185">Reference proteome</keyword>
<feature type="region of interest" description="Disordered" evidence="1">
    <location>
        <begin position="51"/>
        <end position="152"/>
    </location>
</feature>
<proteinExistence type="predicted"/>
<accession>A0ABR2LUE2</accession>
<dbReference type="Proteomes" id="UP001412067">
    <property type="component" value="Unassembled WGS sequence"/>
</dbReference>
<name>A0ABR2LUE2_9ASPA</name>
<evidence type="ECO:0000313" key="3">
    <source>
        <dbReference type="Proteomes" id="UP001412067"/>
    </source>
</evidence>
<comment type="caution">
    <text evidence="2">The sequence shown here is derived from an EMBL/GenBank/DDBJ whole genome shotgun (WGS) entry which is preliminary data.</text>
</comment>